<dbReference type="GO" id="GO:0004435">
    <property type="term" value="F:phosphatidylinositol-4,5-bisphosphate phospholipase C activity"/>
    <property type="evidence" value="ECO:0007669"/>
    <property type="project" value="InterPro"/>
</dbReference>
<feature type="compositionally biased region" description="Low complexity" evidence="1">
    <location>
        <begin position="32"/>
        <end position="51"/>
    </location>
</feature>
<dbReference type="SUPFAM" id="SSF49562">
    <property type="entry name" value="C2 domain (Calcium/lipid-binding domain, CaLB)"/>
    <property type="match status" value="1"/>
</dbReference>
<dbReference type="Proteomes" id="UP000037510">
    <property type="component" value="Unassembled WGS sequence"/>
</dbReference>
<evidence type="ECO:0000313" key="3">
    <source>
        <dbReference type="EMBL" id="KOB52305.1"/>
    </source>
</evidence>
<comment type="caution">
    <text evidence="3">The sequence shown here is derived from an EMBL/GenBank/DDBJ whole genome shotgun (WGS) entry which is preliminary data.</text>
</comment>
<dbReference type="PANTHER" id="PTHR10336:SF6">
    <property type="entry name" value="1-PHOSPHATIDYLINOSITOL 4,5-BISPHOSPHATE PHOSPHODIESTERASE EPSILON-1"/>
    <property type="match status" value="1"/>
</dbReference>
<dbReference type="Pfam" id="PF00387">
    <property type="entry name" value="PI-PLC-Y"/>
    <property type="match status" value="1"/>
</dbReference>
<keyword evidence="4" id="KW-1185">Reference proteome</keyword>
<dbReference type="InterPro" id="IPR001192">
    <property type="entry name" value="PI-PLC_fam"/>
</dbReference>
<dbReference type="AlphaFoldDB" id="A0A0L7K3B7"/>
<dbReference type="InterPro" id="IPR001711">
    <property type="entry name" value="PLipase_C_Pinositol-sp_Y"/>
</dbReference>
<dbReference type="STRING" id="104452.A0A0L7K3B7"/>
<evidence type="ECO:0000259" key="2">
    <source>
        <dbReference type="PROSITE" id="PS50008"/>
    </source>
</evidence>
<dbReference type="SUPFAM" id="SSF51695">
    <property type="entry name" value="PLC-like phosphodiesterases"/>
    <property type="match status" value="1"/>
</dbReference>
<organism evidence="3 4">
    <name type="scientific">Operophtera brumata</name>
    <name type="common">Winter moth</name>
    <name type="synonym">Phalaena brumata</name>
    <dbReference type="NCBI Taxonomy" id="104452"/>
    <lineage>
        <taxon>Eukaryota</taxon>
        <taxon>Metazoa</taxon>
        <taxon>Ecdysozoa</taxon>
        <taxon>Arthropoda</taxon>
        <taxon>Hexapoda</taxon>
        <taxon>Insecta</taxon>
        <taxon>Pterygota</taxon>
        <taxon>Neoptera</taxon>
        <taxon>Endopterygota</taxon>
        <taxon>Lepidoptera</taxon>
        <taxon>Glossata</taxon>
        <taxon>Ditrysia</taxon>
        <taxon>Geometroidea</taxon>
        <taxon>Geometridae</taxon>
        <taxon>Larentiinae</taxon>
        <taxon>Operophtera</taxon>
    </lineage>
</organism>
<dbReference type="GO" id="GO:0046488">
    <property type="term" value="P:phosphatidylinositol metabolic process"/>
    <property type="evidence" value="ECO:0007669"/>
    <property type="project" value="TreeGrafter"/>
</dbReference>
<dbReference type="PANTHER" id="PTHR10336">
    <property type="entry name" value="PHOSPHOINOSITIDE-SPECIFIC PHOSPHOLIPASE C FAMILY PROTEIN"/>
    <property type="match status" value="1"/>
</dbReference>
<dbReference type="GO" id="GO:0007265">
    <property type="term" value="P:Ras protein signal transduction"/>
    <property type="evidence" value="ECO:0007669"/>
    <property type="project" value="TreeGrafter"/>
</dbReference>
<name>A0A0L7K3B7_OPEBR</name>
<dbReference type="GO" id="GO:0051209">
    <property type="term" value="P:release of sequestered calcium ion into cytosol"/>
    <property type="evidence" value="ECO:0007669"/>
    <property type="project" value="TreeGrafter"/>
</dbReference>
<dbReference type="Gene3D" id="3.20.20.190">
    <property type="entry name" value="Phosphatidylinositol (PI) phosphodiesterase"/>
    <property type="match status" value="1"/>
</dbReference>
<dbReference type="GO" id="GO:0048015">
    <property type="term" value="P:phosphatidylinositol-mediated signaling"/>
    <property type="evidence" value="ECO:0007669"/>
    <property type="project" value="TreeGrafter"/>
</dbReference>
<gene>
    <name evidence="3" type="ORF">OBRU01_26138</name>
</gene>
<feature type="non-terminal residue" evidence="3">
    <location>
        <position position="298"/>
    </location>
</feature>
<dbReference type="SMART" id="SM00149">
    <property type="entry name" value="PLCYc"/>
    <property type="match status" value="1"/>
</dbReference>
<feature type="region of interest" description="Disordered" evidence="1">
    <location>
        <begin position="14"/>
        <end position="53"/>
    </location>
</feature>
<dbReference type="InterPro" id="IPR035892">
    <property type="entry name" value="C2_domain_sf"/>
</dbReference>
<feature type="region of interest" description="Disordered" evidence="1">
    <location>
        <begin position="250"/>
        <end position="278"/>
    </location>
</feature>
<proteinExistence type="predicted"/>
<dbReference type="InterPro" id="IPR017946">
    <property type="entry name" value="PLC-like_Pdiesterase_TIM-brl"/>
</dbReference>
<protein>
    <submittedName>
        <fullName evidence="3">Phosphoinositide phospholipase C</fullName>
    </submittedName>
</protein>
<feature type="compositionally biased region" description="Basic and acidic residues" evidence="1">
    <location>
        <begin position="256"/>
        <end position="277"/>
    </location>
</feature>
<sequence>MACVQAIKFRGLSPLSPRSSVKQASAPKQHAETSAASSSFESSESSDSATTLAGRAPPVLPLLLRQRGHRQEDLQEASHGARRAHRDAALAFWACGVQLVALNYQTEDAAMAVNAAMYRGAHNGCTGYVRKPPVMWDPAHSAYRRFNPMDKEFDGIHASHLTLAVISGQYVAENVYSFYNAFVEVEILGLPPDCRKIRTKVARRNALNPEVPSRAPTQRVLGPHERVLRAATARSGARLLLKRPVLINPPRYRSASSDRARDKDRPAPSEGHEDTKPTDSYLVCVHNVSHEIPYAILK</sequence>
<evidence type="ECO:0000256" key="1">
    <source>
        <dbReference type="SAM" id="MobiDB-lite"/>
    </source>
</evidence>
<evidence type="ECO:0000313" key="4">
    <source>
        <dbReference type="Proteomes" id="UP000037510"/>
    </source>
</evidence>
<feature type="domain" description="PI-PLC Y-box" evidence="2">
    <location>
        <begin position="92"/>
        <end position="135"/>
    </location>
</feature>
<dbReference type="EMBL" id="JTDY01012271">
    <property type="protein sequence ID" value="KOB52305.1"/>
    <property type="molecule type" value="Genomic_DNA"/>
</dbReference>
<accession>A0A0L7K3B7</accession>
<dbReference type="GO" id="GO:0007186">
    <property type="term" value="P:G protein-coupled receptor signaling pathway"/>
    <property type="evidence" value="ECO:0007669"/>
    <property type="project" value="TreeGrafter"/>
</dbReference>
<dbReference type="PROSITE" id="PS50008">
    <property type="entry name" value="PIPLC_Y_DOMAIN"/>
    <property type="match status" value="1"/>
</dbReference>
<reference evidence="3 4" key="1">
    <citation type="journal article" date="2015" name="Genome Biol. Evol.">
        <title>The genome of winter moth (Operophtera brumata) provides a genomic perspective on sexual dimorphism and phenology.</title>
        <authorList>
            <person name="Derks M.F."/>
            <person name="Smit S."/>
            <person name="Salis L."/>
            <person name="Schijlen E."/>
            <person name="Bossers A."/>
            <person name="Mateman C."/>
            <person name="Pijl A.S."/>
            <person name="de Ridder D."/>
            <person name="Groenen M.A."/>
            <person name="Visser M.E."/>
            <person name="Megens H.J."/>
        </authorList>
    </citation>
    <scope>NUCLEOTIDE SEQUENCE [LARGE SCALE GENOMIC DNA]</scope>
    <source>
        <strain evidence="3">WM2013NL</strain>
        <tissue evidence="3">Head and thorax</tissue>
    </source>
</reference>
<dbReference type="Gene3D" id="2.60.40.150">
    <property type="entry name" value="C2 domain"/>
    <property type="match status" value="1"/>
</dbReference>